<dbReference type="EMBL" id="AP025293">
    <property type="protein sequence ID" value="BDD00525.1"/>
    <property type="molecule type" value="Genomic_DNA"/>
</dbReference>
<comment type="similarity">
    <text evidence="7">Belongs to the PAL/histidase family.</text>
</comment>
<evidence type="ECO:0000313" key="10">
    <source>
        <dbReference type="EMBL" id="BDD00525.1"/>
    </source>
</evidence>
<dbReference type="InterPro" id="IPR001106">
    <property type="entry name" value="Aromatic_Lyase"/>
</dbReference>
<keyword evidence="10" id="KW-0614">Plasmid</keyword>
<organism evidence="10 11">
    <name type="scientific">Persicobacter psychrovividus</name>
    <dbReference type="NCBI Taxonomy" id="387638"/>
    <lineage>
        <taxon>Bacteria</taxon>
        <taxon>Pseudomonadati</taxon>
        <taxon>Bacteroidota</taxon>
        <taxon>Cytophagia</taxon>
        <taxon>Cytophagales</taxon>
        <taxon>Persicobacteraceae</taxon>
        <taxon>Persicobacter</taxon>
    </lineage>
</organism>
<dbReference type="Gene3D" id="1.20.200.10">
    <property type="entry name" value="Fumarase/aspartase (Central domain)"/>
    <property type="match status" value="1"/>
</dbReference>
<dbReference type="InterPro" id="IPR022313">
    <property type="entry name" value="Phe/His_NH3-lyase_AS"/>
</dbReference>
<protein>
    <recommendedName>
        <fullName evidence="2 6">Histidine ammonia-lyase</fullName>
        <ecNumber evidence="2 6">4.3.1.3</ecNumber>
    </recommendedName>
</protein>
<gene>
    <name evidence="10" type="primary">hutH</name>
    <name evidence="10" type="ORF">PEPS_28050</name>
</gene>
<comment type="catalytic activity">
    <reaction evidence="5 8">
        <text>L-histidine = trans-urocanate + NH4(+)</text>
        <dbReference type="Rhea" id="RHEA:21232"/>
        <dbReference type="ChEBI" id="CHEBI:17771"/>
        <dbReference type="ChEBI" id="CHEBI:28938"/>
        <dbReference type="ChEBI" id="CHEBI:57595"/>
        <dbReference type="EC" id="4.3.1.3"/>
    </reaction>
</comment>
<evidence type="ECO:0000256" key="2">
    <source>
        <dbReference type="ARBA" id="ARBA00012994"/>
    </source>
</evidence>
<proteinExistence type="inferred from homology"/>
<keyword evidence="11" id="KW-1185">Reference proteome</keyword>
<keyword evidence="3 8" id="KW-0369">Histidine metabolism</keyword>
<dbReference type="InterPro" id="IPR008948">
    <property type="entry name" value="L-Aspartase-like"/>
</dbReference>
<dbReference type="InterPro" id="IPR024083">
    <property type="entry name" value="Fumarase/histidase_N"/>
</dbReference>
<dbReference type="NCBIfam" id="TIGR01225">
    <property type="entry name" value="hutH"/>
    <property type="match status" value="1"/>
</dbReference>
<sequence>MTFRFGQDYLTAGIALQIARGERKATLTAEQREKVIANRKVVEAIVEKGDAVYGINTGFGPLCTTSISKEETKVLQSNILQSHSVGVGEPIETELAKLMLVTKMQSLSKGHSGINEKTLDRILWHIENDAIPVVPEQGSVGASGDLCPLSHAFLPLLGLGKVDYKGERITTAELFEKENLEPVALGPKEGLALINGTQFILSHAIKVVEKLHACLSQADIIGAMMVEGLQGSVKPFYSELHELRPYKGNIHVAARIKSLLEGSEIMEDHIDCDRVQDPYSLRCMPQVHGSSRNAWLHLKELVEVELNSVTDNPIVIDEELTISGGSFHGQPLALALDYACLAASEIGNISDRRIYLALEGNSPGVPKLLMKDTGINSGYMILQYTSAALASENKTSCFPASADSIPTSLGQEDHVSMGSIAGRKALRVIGNVEKILAIELLTAAQAFEFRRPLKSGVILDALHQEVRKHVSFAEVDRVFADDIEKGIEIIKTHKILDLAEEKAQESGVKFSSRFNELFEQY</sequence>
<comment type="pathway">
    <text evidence="1 8">Amino-acid degradation; L-histidine degradation into L-glutamate; N-formimidoyl-L-glutamate from L-histidine: step 1/3.</text>
</comment>
<evidence type="ECO:0000256" key="7">
    <source>
        <dbReference type="RuleBase" id="RU003954"/>
    </source>
</evidence>
<evidence type="ECO:0000256" key="6">
    <source>
        <dbReference type="NCBIfam" id="TIGR01225"/>
    </source>
</evidence>
<evidence type="ECO:0000256" key="4">
    <source>
        <dbReference type="ARBA" id="ARBA00023239"/>
    </source>
</evidence>
<dbReference type="Pfam" id="PF00221">
    <property type="entry name" value="Lyase_aromatic"/>
    <property type="match status" value="1"/>
</dbReference>
<dbReference type="PROSITE" id="PS00488">
    <property type="entry name" value="PAL_HISTIDASE"/>
    <property type="match status" value="1"/>
</dbReference>
<name>A0ABN6LBD9_9BACT</name>
<evidence type="ECO:0000256" key="9">
    <source>
        <dbReference type="RuleBase" id="RU004480"/>
    </source>
</evidence>
<evidence type="ECO:0000256" key="8">
    <source>
        <dbReference type="RuleBase" id="RU004479"/>
    </source>
</evidence>
<comment type="subcellular location">
    <subcellularLocation>
        <location evidence="9">Cytoplasm</location>
    </subcellularLocation>
</comment>
<dbReference type="PANTHER" id="PTHR10362">
    <property type="entry name" value="HISTIDINE AMMONIA-LYASE"/>
    <property type="match status" value="1"/>
</dbReference>
<dbReference type="CDD" id="cd00332">
    <property type="entry name" value="PAL-HAL"/>
    <property type="match status" value="1"/>
</dbReference>
<dbReference type="SUPFAM" id="SSF48557">
    <property type="entry name" value="L-aspartase-like"/>
    <property type="match status" value="1"/>
</dbReference>
<dbReference type="EC" id="4.3.1.3" evidence="2 6"/>
<dbReference type="InterPro" id="IPR005921">
    <property type="entry name" value="HutH"/>
</dbReference>
<geneLocation type="plasmid" evidence="10 11">
    <name>pPP1</name>
</geneLocation>
<evidence type="ECO:0000256" key="3">
    <source>
        <dbReference type="ARBA" id="ARBA00022808"/>
    </source>
</evidence>
<accession>A0ABN6LBD9</accession>
<dbReference type="RefSeq" id="WP_338398372.1">
    <property type="nucleotide sequence ID" value="NZ_AP025293.1"/>
</dbReference>
<dbReference type="Gene3D" id="1.10.275.10">
    <property type="entry name" value="Fumarase/aspartase (N-terminal domain)"/>
    <property type="match status" value="1"/>
</dbReference>
<evidence type="ECO:0000313" key="11">
    <source>
        <dbReference type="Proteomes" id="UP001354989"/>
    </source>
</evidence>
<keyword evidence="4 7" id="KW-0456">Lyase</keyword>
<evidence type="ECO:0000256" key="1">
    <source>
        <dbReference type="ARBA" id="ARBA00005113"/>
    </source>
</evidence>
<dbReference type="NCBIfam" id="NF006871">
    <property type="entry name" value="PRK09367.1"/>
    <property type="match status" value="1"/>
</dbReference>
<evidence type="ECO:0000256" key="5">
    <source>
        <dbReference type="ARBA" id="ARBA00049269"/>
    </source>
</evidence>
<reference evidence="10 11" key="1">
    <citation type="submission" date="2021-12" db="EMBL/GenBank/DDBJ databases">
        <title>Genome sequencing of bacteria with rrn-lacking chromosome and rrn-plasmid.</title>
        <authorList>
            <person name="Anda M."/>
            <person name="Iwasaki W."/>
        </authorList>
    </citation>
    <scope>NUCLEOTIDE SEQUENCE [LARGE SCALE GENOMIC DNA]</scope>
    <source>
        <strain evidence="10 11">NBRC 101262</strain>
        <plasmid evidence="10 11">pPP1</plasmid>
    </source>
</reference>
<dbReference type="Proteomes" id="UP001354989">
    <property type="component" value="Plasmid pPP1"/>
</dbReference>